<dbReference type="Pfam" id="PF00294">
    <property type="entry name" value="PfkB"/>
    <property type="match status" value="1"/>
</dbReference>
<dbReference type="EMBL" id="FNAV01000009">
    <property type="protein sequence ID" value="SDE91869.1"/>
    <property type="molecule type" value="Genomic_DNA"/>
</dbReference>
<dbReference type="SUPFAM" id="SSF53613">
    <property type="entry name" value="Ribokinase-like"/>
    <property type="match status" value="1"/>
</dbReference>
<evidence type="ECO:0000259" key="3">
    <source>
        <dbReference type="Pfam" id="PF00294"/>
    </source>
</evidence>
<sequence length="300" mass="31646">MPRLMQMTGPVIDLVYRVRALPASGEEAVVTGFEMTVGGGFNALAAARAAGIEATMGGTLGTGPFGYTAAAALGDRDIACARPPIPDHDQGCCTVMLEPDGERSFIAWPGAEGRITAEALATIDLAPVDWVMVSGYTLHYPDARDALASWIEELPRDRRFLFDPSPMIAELPPALVDTLRNRADWISANNVEARVMTGHTDAEVAVRALAWGRQGALVRLGAEGCLMATKGTLHRLPAHEVTPVDTNGAGDCHIGSFVAELSLSGDPLRAARYANIAAALSVTRPGPATPPDRDEVLALL</sequence>
<dbReference type="InterPro" id="IPR029056">
    <property type="entry name" value="Ribokinase-like"/>
</dbReference>
<dbReference type="STRING" id="282683.SAMN04488105_109223"/>
<accession>A0A1G7GVA5</accession>
<reference evidence="5" key="1">
    <citation type="submission" date="2016-10" db="EMBL/GenBank/DDBJ databases">
        <authorList>
            <person name="Varghese N."/>
            <person name="Submissions S."/>
        </authorList>
    </citation>
    <scope>NUCLEOTIDE SEQUENCE [LARGE SCALE GENOMIC DNA]</scope>
    <source>
        <strain evidence="5">DSM 10146</strain>
    </source>
</reference>
<proteinExistence type="predicted"/>
<keyword evidence="1" id="KW-0808">Transferase</keyword>
<dbReference type="Proteomes" id="UP000198994">
    <property type="component" value="Unassembled WGS sequence"/>
</dbReference>
<name>A0A1G7GVA5_9RHOB</name>
<dbReference type="InterPro" id="IPR011611">
    <property type="entry name" value="PfkB_dom"/>
</dbReference>
<dbReference type="OrthoDB" id="8578462at2"/>
<dbReference type="Gene3D" id="3.40.1190.20">
    <property type="match status" value="1"/>
</dbReference>
<evidence type="ECO:0000313" key="4">
    <source>
        <dbReference type="EMBL" id="SDE91869.1"/>
    </source>
</evidence>
<dbReference type="PANTHER" id="PTHR10584">
    <property type="entry name" value="SUGAR KINASE"/>
    <property type="match status" value="1"/>
</dbReference>
<evidence type="ECO:0000256" key="2">
    <source>
        <dbReference type="ARBA" id="ARBA00022777"/>
    </source>
</evidence>
<dbReference type="PANTHER" id="PTHR10584:SF166">
    <property type="entry name" value="RIBOKINASE"/>
    <property type="match status" value="1"/>
</dbReference>
<protein>
    <submittedName>
        <fullName evidence="4">Sugar or nucleoside kinase, ribokinase family</fullName>
    </submittedName>
</protein>
<dbReference type="AlphaFoldDB" id="A0A1G7GVA5"/>
<keyword evidence="2 4" id="KW-0418">Kinase</keyword>
<gene>
    <name evidence="4" type="ORF">SAMN04488105_109223</name>
</gene>
<keyword evidence="5" id="KW-1185">Reference proteome</keyword>
<dbReference type="RefSeq" id="WP_089960761.1">
    <property type="nucleotide sequence ID" value="NZ_FNAV01000009.1"/>
</dbReference>
<evidence type="ECO:0000256" key="1">
    <source>
        <dbReference type="ARBA" id="ARBA00022679"/>
    </source>
</evidence>
<feature type="domain" description="Carbohydrate kinase PfkB" evidence="3">
    <location>
        <begin position="12"/>
        <end position="290"/>
    </location>
</feature>
<organism evidence="4 5">
    <name type="scientific">Salipiger thiooxidans</name>
    <dbReference type="NCBI Taxonomy" id="282683"/>
    <lineage>
        <taxon>Bacteria</taxon>
        <taxon>Pseudomonadati</taxon>
        <taxon>Pseudomonadota</taxon>
        <taxon>Alphaproteobacteria</taxon>
        <taxon>Rhodobacterales</taxon>
        <taxon>Roseobacteraceae</taxon>
        <taxon>Salipiger</taxon>
    </lineage>
</organism>
<evidence type="ECO:0000313" key="5">
    <source>
        <dbReference type="Proteomes" id="UP000198994"/>
    </source>
</evidence>
<dbReference type="GO" id="GO:0016301">
    <property type="term" value="F:kinase activity"/>
    <property type="evidence" value="ECO:0007669"/>
    <property type="project" value="UniProtKB-KW"/>
</dbReference>